<name>A0A087UVL5_STEMI</name>
<gene>
    <name evidence="1" type="ORF">X975_25938</name>
</gene>
<evidence type="ECO:0000313" key="2">
    <source>
        <dbReference type="Proteomes" id="UP000054359"/>
    </source>
</evidence>
<dbReference type="AlphaFoldDB" id="A0A087UVL5"/>
<reference evidence="1 2" key="1">
    <citation type="submission" date="2013-11" db="EMBL/GenBank/DDBJ databases">
        <title>Genome sequencing of Stegodyphus mimosarum.</title>
        <authorList>
            <person name="Bechsgaard J."/>
        </authorList>
    </citation>
    <scope>NUCLEOTIDE SEQUENCE [LARGE SCALE GENOMIC DNA]</scope>
</reference>
<evidence type="ECO:0000313" key="1">
    <source>
        <dbReference type="EMBL" id="KFM81404.1"/>
    </source>
</evidence>
<dbReference type="EMBL" id="KK121849">
    <property type="protein sequence ID" value="KFM81404.1"/>
    <property type="molecule type" value="Genomic_DNA"/>
</dbReference>
<dbReference type="Proteomes" id="UP000054359">
    <property type="component" value="Unassembled WGS sequence"/>
</dbReference>
<sequence>MRYMWPAILSHSGIFLKTQPVLLKCLSLPINMKNSNKLDVEEVSFSAIVLRNTSFPEFSGLHKDVTKNVTFRFLHLFLYNAVSFS</sequence>
<organism evidence="1 2">
    <name type="scientific">Stegodyphus mimosarum</name>
    <name type="common">African social velvet spider</name>
    <dbReference type="NCBI Taxonomy" id="407821"/>
    <lineage>
        <taxon>Eukaryota</taxon>
        <taxon>Metazoa</taxon>
        <taxon>Ecdysozoa</taxon>
        <taxon>Arthropoda</taxon>
        <taxon>Chelicerata</taxon>
        <taxon>Arachnida</taxon>
        <taxon>Araneae</taxon>
        <taxon>Araneomorphae</taxon>
        <taxon>Entelegynae</taxon>
        <taxon>Eresoidea</taxon>
        <taxon>Eresidae</taxon>
        <taxon>Stegodyphus</taxon>
    </lineage>
</organism>
<protein>
    <submittedName>
        <fullName evidence="1">Uncharacterized protein</fullName>
    </submittedName>
</protein>
<proteinExistence type="predicted"/>
<keyword evidence="2" id="KW-1185">Reference proteome</keyword>
<accession>A0A087UVL5</accession>
<feature type="non-terminal residue" evidence="1">
    <location>
        <position position="85"/>
    </location>
</feature>